<evidence type="ECO:0000313" key="3">
    <source>
        <dbReference type="EMBL" id="EQD41371.1"/>
    </source>
</evidence>
<proteinExistence type="predicted"/>
<dbReference type="AlphaFoldDB" id="T0Z085"/>
<feature type="domain" description="Glycosyl transferase family 1" evidence="2">
    <location>
        <begin position="31"/>
        <end position="146"/>
    </location>
</feature>
<gene>
    <name evidence="3" type="ORF">B2A_10712</name>
</gene>
<dbReference type="Gene3D" id="3.40.50.2000">
    <property type="entry name" value="Glycogen Phosphorylase B"/>
    <property type="match status" value="1"/>
</dbReference>
<comment type="caution">
    <text evidence="3">The sequence shown here is derived from an EMBL/GenBank/DDBJ whole genome shotgun (WGS) entry which is preliminary data.</text>
</comment>
<keyword evidence="1 3" id="KW-0808">Transferase</keyword>
<organism evidence="3">
    <name type="scientific">mine drainage metagenome</name>
    <dbReference type="NCBI Taxonomy" id="410659"/>
    <lineage>
        <taxon>unclassified sequences</taxon>
        <taxon>metagenomes</taxon>
        <taxon>ecological metagenomes</taxon>
    </lineage>
</organism>
<evidence type="ECO:0000256" key="1">
    <source>
        <dbReference type="ARBA" id="ARBA00022679"/>
    </source>
</evidence>
<accession>T0Z085</accession>
<dbReference type="GO" id="GO:0016757">
    <property type="term" value="F:glycosyltransferase activity"/>
    <property type="evidence" value="ECO:0007669"/>
    <property type="project" value="InterPro"/>
</dbReference>
<dbReference type="SUPFAM" id="SSF53756">
    <property type="entry name" value="UDP-Glycosyltransferase/glycogen phosphorylase"/>
    <property type="match status" value="1"/>
</dbReference>
<reference evidence="3" key="2">
    <citation type="journal article" date="2014" name="ISME J.">
        <title>Microbial stratification in low pH oxic and suboxic macroscopic growths along an acid mine drainage.</title>
        <authorList>
            <person name="Mendez-Garcia C."/>
            <person name="Mesa V."/>
            <person name="Sprenger R.R."/>
            <person name="Richter M."/>
            <person name="Diez M.S."/>
            <person name="Solano J."/>
            <person name="Bargiela R."/>
            <person name="Golyshina O.V."/>
            <person name="Manteca A."/>
            <person name="Ramos J.L."/>
            <person name="Gallego J.R."/>
            <person name="Llorente I."/>
            <person name="Martins Dos Santos V.A."/>
            <person name="Jensen O.N."/>
            <person name="Pelaez A.I."/>
            <person name="Sanchez J."/>
            <person name="Ferrer M."/>
        </authorList>
    </citation>
    <scope>NUCLEOTIDE SEQUENCE</scope>
</reference>
<dbReference type="InterPro" id="IPR001296">
    <property type="entry name" value="Glyco_trans_1"/>
</dbReference>
<name>T0Z085_9ZZZZ</name>
<dbReference type="GO" id="GO:0009103">
    <property type="term" value="P:lipopolysaccharide biosynthetic process"/>
    <property type="evidence" value="ECO:0007669"/>
    <property type="project" value="TreeGrafter"/>
</dbReference>
<reference evidence="3" key="1">
    <citation type="submission" date="2013-08" db="EMBL/GenBank/DDBJ databases">
        <authorList>
            <person name="Mendez C."/>
            <person name="Richter M."/>
            <person name="Ferrer M."/>
            <person name="Sanchez J."/>
        </authorList>
    </citation>
    <scope>NUCLEOTIDE SEQUENCE</scope>
</reference>
<protein>
    <submittedName>
        <fullName evidence="3">Glycosyltransferase, group 1</fullName>
    </submittedName>
</protein>
<feature type="non-terminal residue" evidence="3">
    <location>
        <position position="1"/>
    </location>
</feature>
<evidence type="ECO:0000259" key="2">
    <source>
        <dbReference type="Pfam" id="PF00534"/>
    </source>
</evidence>
<sequence length="160" mass="17198">RRCWRRSSPGASATVIHNWTSNDFRPRDKKGARAALNLPPDKVIALNVGSCALNKNLQLLQAISRALSDEVLTVQIGGGSAAASRPSGYHQVVEQVPPQTLPLYYNAADLYVATSTAEGFCFPVIEAVNSGLPVIASPIDTFSETLRGSPYIVRSFELAD</sequence>
<dbReference type="PANTHER" id="PTHR46401:SF2">
    <property type="entry name" value="GLYCOSYLTRANSFERASE WBBK-RELATED"/>
    <property type="match status" value="1"/>
</dbReference>
<dbReference type="Pfam" id="PF00534">
    <property type="entry name" value="Glycos_transf_1"/>
    <property type="match status" value="1"/>
</dbReference>
<dbReference type="EMBL" id="AUZZ01007710">
    <property type="protein sequence ID" value="EQD41371.1"/>
    <property type="molecule type" value="Genomic_DNA"/>
</dbReference>
<dbReference type="PANTHER" id="PTHR46401">
    <property type="entry name" value="GLYCOSYLTRANSFERASE WBBK-RELATED"/>
    <property type="match status" value="1"/>
</dbReference>
<feature type="non-terminal residue" evidence="3">
    <location>
        <position position="160"/>
    </location>
</feature>